<protein>
    <submittedName>
        <fullName evidence="1">Uncharacterized protein</fullName>
    </submittedName>
</protein>
<gene>
    <name evidence="1" type="ORF">F7018_18065</name>
</gene>
<evidence type="ECO:0000313" key="1">
    <source>
        <dbReference type="EMBL" id="KAB1151715.1"/>
    </source>
</evidence>
<organism evidence="1 2">
    <name type="scientific">Tenacibaculum aiptasiae</name>
    <dbReference type="NCBI Taxonomy" id="426481"/>
    <lineage>
        <taxon>Bacteria</taxon>
        <taxon>Pseudomonadati</taxon>
        <taxon>Bacteroidota</taxon>
        <taxon>Flavobacteriia</taxon>
        <taxon>Flavobacteriales</taxon>
        <taxon>Flavobacteriaceae</taxon>
        <taxon>Tenacibaculum</taxon>
    </lineage>
</organism>
<proteinExistence type="predicted"/>
<keyword evidence="2" id="KW-1185">Reference proteome</keyword>
<name>A0A7J5A501_9FLAO</name>
<comment type="caution">
    <text evidence="1">The sequence shown here is derived from an EMBL/GenBank/DDBJ whole genome shotgun (WGS) entry which is preliminary data.</text>
</comment>
<dbReference type="RefSeq" id="WP_150901497.1">
    <property type="nucleotide sequence ID" value="NZ_WAAU01000081.1"/>
</dbReference>
<reference evidence="1 2" key="1">
    <citation type="submission" date="2019-09" db="EMBL/GenBank/DDBJ databases">
        <authorList>
            <person name="Cao W.R."/>
        </authorList>
    </citation>
    <scope>NUCLEOTIDE SEQUENCE [LARGE SCALE GENOMIC DNA]</scope>
    <source>
        <strain evidence="2">a4</strain>
    </source>
</reference>
<dbReference type="AlphaFoldDB" id="A0A7J5A501"/>
<dbReference type="OrthoDB" id="1189793at2"/>
<sequence length="69" mass="7668">MKNSLLKVGKILRKSEQQLIKGGNSNCDYYARINLCFADNDPYCKPCNQIGNYPGAASCMNLDNGCFEL</sequence>
<evidence type="ECO:0000313" key="2">
    <source>
        <dbReference type="Proteomes" id="UP000467305"/>
    </source>
</evidence>
<dbReference type="EMBL" id="WAAU01000081">
    <property type="protein sequence ID" value="KAB1151715.1"/>
    <property type="molecule type" value="Genomic_DNA"/>
</dbReference>
<accession>A0A7J5A501</accession>
<dbReference type="Proteomes" id="UP000467305">
    <property type="component" value="Unassembled WGS sequence"/>
</dbReference>